<dbReference type="SUPFAM" id="SSF103473">
    <property type="entry name" value="MFS general substrate transporter"/>
    <property type="match status" value="2"/>
</dbReference>
<keyword evidence="5 6" id="KW-0472">Membrane</keyword>
<feature type="transmembrane region" description="Helical" evidence="6">
    <location>
        <begin position="126"/>
        <end position="148"/>
    </location>
</feature>
<evidence type="ECO:0000313" key="8">
    <source>
        <dbReference type="EMBL" id="VFJ70492.1"/>
    </source>
</evidence>
<feature type="transmembrane region" description="Helical" evidence="6">
    <location>
        <begin position="283"/>
        <end position="309"/>
    </location>
</feature>
<protein>
    <submittedName>
        <fullName evidence="7">MFS transporter, PAT family, beta-lactamase induction signal transducer AmpG</fullName>
    </submittedName>
</protein>
<feature type="transmembrane region" description="Helical" evidence="6">
    <location>
        <begin position="30"/>
        <end position="55"/>
    </location>
</feature>
<feature type="transmembrane region" description="Helical" evidence="6">
    <location>
        <begin position="102"/>
        <end position="120"/>
    </location>
</feature>
<dbReference type="Pfam" id="PF13000">
    <property type="entry name" value="Acatn"/>
    <property type="match status" value="1"/>
</dbReference>
<dbReference type="PANTHER" id="PTHR12778:SF10">
    <property type="entry name" value="MAJOR FACILITATOR SUPERFAMILY DOMAIN-CONTAINING PROTEIN 3"/>
    <property type="match status" value="1"/>
</dbReference>
<evidence type="ECO:0000256" key="6">
    <source>
        <dbReference type="SAM" id="Phobius"/>
    </source>
</evidence>
<comment type="subcellular location">
    <subcellularLocation>
        <location evidence="1">Membrane</location>
        <topology evidence="1">Multi-pass membrane protein</topology>
    </subcellularLocation>
</comment>
<feature type="transmembrane region" description="Helical" evidence="6">
    <location>
        <begin position="493"/>
        <end position="516"/>
    </location>
</feature>
<dbReference type="NCBIfam" id="TIGR00901">
    <property type="entry name" value="2A0125"/>
    <property type="match status" value="1"/>
</dbReference>
<evidence type="ECO:0000256" key="1">
    <source>
        <dbReference type="ARBA" id="ARBA00004141"/>
    </source>
</evidence>
<sequence>MKDTPEKRPTGPLPRPDFLSTLKSYGHPRVVTMFFFGFSCGLPLLLIFSSLSLWLREAEIERATVTYFSWAALGYSFKFVWAPIIDKLPLPWLTRRLGRRRGWLLPAQLGIVGAIVWIASSDPAQSLTGMALAAVLLGLSGATQDIVVDAYRIESADQSLQALMSSTYIAGYRVGMLAAGAGTLKLAAWFGGLEYAQSYSYDAWRDAYLCMALLMGVGIATTLIIREPDRQPAPSPYLAHAGDYVRFLALFVLVLGSFVAAFWGSGTLLPTVFPVLGAADGPVWAGFVGKAGQLVLGVGLALGVARLAVAGGVARREMVRETYLDPIGDFFHRYGRGALLILALIGVYRVSDILLSVIANVFYTDVGFDKDRIADISKTFGLLMTILGGFLGGMLARRYGVMPILFTGALLSAGTNLLFVLLAQAGPSVGLLTVVIAADNLSAGLAGAAFVAYLSGLTHISFTASQYAIFTSLMTLLPKFLGGYSGAMVDTMGYGTFFVMTALVGIPVLVLIRLVYRFRPGGG</sequence>
<evidence type="ECO:0000256" key="5">
    <source>
        <dbReference type="ARBA" id="ARBA00023136"/>
    </source>
</evidence>
<dbReference type="EMBL" id="CAADFL010000338">
    <property type="protein sequence ID" value="VFK14750.1"/>
    <property type="molecule type" value="Genomic_DNA"/>
</dbReference>
<dbReference type="InterPro" id="IPR004752">
    <property type="entry name" value="AmpG_permease/AT-1"/>
</dbReference>
<dbReference type="InterPro" id="IPR024371">
    <property type="entry name" value="AcetylCoA_trans_1-like"/>
</dbReference>
<feature type="transmembrane region" description="Helical" evidence="6">
    <location>
        <begin position="403"/>
        <end position="423"/>
    </location>
</feature>
<evidence type="ECO:0000313" key="9">
    <source>
        <dbReference type="EMBL" id="VFK14750.1"/>
    </source>
</evidence>
<feature type="transmembrane region" description="Helical" evidence="6">
    <location>
        <begin position="379"/>
        <end position="396"/>
    </location>
</feature>
<feature type="transmembrane region" description="Helical" evidence="6">
    <location>
        <begin position="245"/>
        <end position="263"/>
    </location>
</feature>
<dbReference type="AlphaFoldDB" id="A0A450TQ33"/>
<feature type="transmembrane region" description="Helical" evidence="6">
    <location>
        <begin position="169"/>
        <end position="191"/>
    </location>
</feature>
<dbReference type="InterPro" id="IPR036259">
    <property type="entry name" value="MFS_trans_sf"/>
</dbReference>
<evidence type="ECO:0000256" key="2">
    <source>
        <dbReference type="ARBA" id="ARBA00022448"/>
    </source>
</evidence>
<gene>
    <name evidence="8" type="ORF">BECKFM1743A_GA0114220_105511</name>
    <name evidence="9" type="ORF">BECKFM1743B_GA0114221_103383</name>
    <name evidence="7" type="ORF">BECKFM1743C_GA0114222_105431</name>
</gene>
<accession>A0A450TQ33</accession>
<name>A0A450TQ33_9GAMM</name>
<evidence type="ECO:0000313" key="7">
    <source>
        <dbReference type="EMBL" id="VFJ70124.1"/>
    </source>
</evidence>
<reference evidence="7" key="1">
    <citation type="submission" date="2019-02" db="EMBL/GenBank/DDBJ databases">
        <authorList>
            <person name="Gruber-Vodicka R. H."/>
            <person name="Seah K. B. B."/>
        </authorList>
    </citation>
    <scope>NUCLEOTIDE SEQUENCE</scope>
    <source>
        <strain evidence="8">BECK_BZ163</strain>
        <strain evidence="9">BECK_BZ164</strain>
        <strain evidence="7">BECK_BZ165</strain>
    </source>
</reference>
<feature type="transmembrane region" description="Helical" evidence="6">
    <location>
        <begin position="467"/>
        <end position="487"/>
    </location>
</feature>
<dbReference type="EMBL" id="CAADFA010000543">
    <property type="protein sequence ID" value="VFJ70124.1"/>
    <property type="molecule type" value="Genomic_DNA"/>
</dbReference>
<dbReference type="GO" id="GO:0008521">
    <property type="term" value="F:acetyl-CoA transmembrane transporter activity"/>
    <property type="evidence" value="ECO:0007669"/>
    <property type="project" value="InterPro"/>
</dbReference>
<keyword evidence="3 6" id="KW-0812">Transmembrane</keyword>
<evidence type="ECO:0000256" key="4">
    <source>
        <dbReference type="ARBA" id="ARBA00022989"/>
    </source>
</evidence>
<dbReference type="Gene3D" id="1.20.1250.20">
    <property type="entry name" value="MFS general substrate transporter like domains"/>
    <property type="match status" value="2"/>
</dbReference>
<evidence type="ECO:0000256" key="3">
    <source>
        <dbReference type="ARBA" id="ARBA00022692"/>
    </source>
</evidence>
<proteinExistence type="predicted"/>
<organism evidence="7">
    <name type="scientific">Candidatus Kentrum sp. FM</name>
    <dbReference type="NCBI Taxonomy" id="2126340"/>
    <lineage>
        <taxon>Bacteria</taxon>
        <taxon>Pseudomonadati</taxon>
        <taxon>Pseudomonadota</taxon>
        <taxon>Gammaproteobacteria</taxon>
        <taxon>Candidatus Kentrum</taxon>
    </lineage>
</organism>
<keyword evidence="4 6" id="KW-1133">Transmembrane helix</keyword>
<feature type="transmembrane region" description="Helical" evidence="6">
    <location>
        <begin position="203"/>
        <end position="225"/>
    </location>
</feature>
<keyword evidence="2" id="KW-0813">Transport</keyword>
<feature type="transmembrane region" description="Helical" evidence="6">
    <location>
        <begin position="338"/>
        <end position="359"/>
    </location>
</feature>
<dbReference type="GO" id="GO:0035348">
    <property type="term" value="P:acetyl-CoA transmembrane transport"/>
    <property type="evidence" value="ECO:0007669"/>
    <property type="project" value="InterPro"/>
</dbReference>
<dbReference type="EMBL" id="CAADEZ010000551">
    <property type="protein sequence ID" value="VFJ70492.1"/>
    <property type="molecule type" value="Genomic_DNA"/>
</dbReference>
<dbReference type="PANTHER" id="PTHR12778">
    <property type="entry name" value="SOLUTE CARRIER FAMILY 33 ACETYL-COA TRANSPORTER -RELATED"/>
    <property type="match status" value="1"/>
</dbReference>
<feature type="transmembrane region" description="Helical" evidence="6">
    <location>
        <begin position="429"/>
        <end position="455"/>
    </location>
</feature>
<dbReference type="GO" id="GO:0016020">
    <property type="term" value="C:membrane"/>
    <property type="evidence" value="ECO:0007669"/>
    <property type="project" value="UniProtKB-SubCell"/>
</dbReference>